<comment type="caution">
    <text evidence="1">The sequence shown here is derived from an EMBL/GenBank/DDBJ whole genome shotgun (WGS) entry which is preliminary data.</text>
</comment>
<dbReference type="EMBL" id="PFLI01000091">
    <property type="protein sequence ID" value="PIY72111.1"/>
    <property type="molecule type" value="Genomic_DNA"/>
</dbReference>
<evidence type="ECO:0000313" key="1">
    <source>
        <dbReference type="EMBL" id="PIY72111.1"/>
    </source>
</evidence>
<reference evidence="2" key="1">
    <citation type="submission" date="2017-09" db="EMBL/GenBank/DDBJ databases">
        <title>Depth-based differentiation of microbial function through sediment-hosted aquifers and enrichment of novel symbionts in the deep terrestrial subsurface.</title>
        <authorList>
            <person name="Probst A.J."/>
            <person name="Ladd B."/>
            <person name="Jarett J.K."/>
            <person name="Geller-Mcgrath D.E."/>
            <person name="Sieber C.M.K."/>
            <person name="Emerson J.B."/>
            <person name="Anantharaman K."/>
            <person name="Thomas B.C."/>
            <person name="Malmstrom R."/>
            <person name="Stieglmeier M."/>
            <person name="Klingl A."/>
            <person name="Woyke T."/>
            <person name="Ryan C.M."/>
            <person name="Banfield J.F."/>
        </authorList>
    </citation>
    <scope>NUCLEOTIDE SEQUENCE [LARGE SCALE GENOMIC DNA]</scope>
</reference>
<evidence type="ECO:0000313" key="2">
    <source>
        <dbReference type="Proteomes" id="UP000229401"/>
    </source>
</evidence>
<dbReference type="Proteomes" id="UP000229401">
    <property type="component" value="Unassembled WGS sequence"/>
</dbReference>
<protein>
    <submittedName>
        <fullName evidence="1">Uncharacterized protein</fullName>
    </submittedName>
</protein>
<dbReference type="AlphaFoldDB" id="A0A2M7QJL3"/>
<name>A0A2M7QJL3_9BACT</name>
<organism evidence="1 2">
    <name type="scientific">Candidatus Roizmanbacteria bacterium CG_4_10_14_0_8_um_filter_33_9</name>
    <dbReference type="NCBI Taxonomy" id="1974826"/>
    <lineage>
        <taxon>Bacteria</taxon>
        <taxon>Candidatus Roizmaniibacteriota</taxon>
    </lineage>
</organism>
<proteinExistence type="predicted"/>
<accession>A0A2M7QJL3</accession>
<gene>
    <name evidence="1" type="ORF">COY87_02655</name>
</gene>
<sequence length="64" mass="7647">MNSDVETIIIKIKCKHKYRLLNTLRDEGLLFDAIRRTLECDGEGIQEITWEEYEVLERAKKIHK</sequence>